<evidence type="ECO:0000313" key="2">
    <source>
        <dbReference type="EMBL" id="MCL1138349.1"/>
    </source>
</evidence>
<evidence type="ECO:0000313" key="3">
    <source>
        <dbReference type="Proteomes" id="UP001139293"/>
    </source>
</evidence>
<evidence type="ECO:0000256" key="1">
    <source>
        <dbReference type="SAM" id="SignalP"/>
    </source>
</evidence>
<keyword evidence="1" id="KW-0732">Signal</keyword>
<feature type="signal peptide" evidence="1">
    <location>
        <begin position="1"/>
        <end position="21"/>
    </location>
</feature>
<accession>A0A9X2CHE4</accession>
<comment type="caution">
    <text evidence="2">The sequence shown here is derived from an EMBL/GenBank/DDBJ whole genome shotgun (WGS) entry which is preliminary data.</text>
</comment>
<dbReference type="EMBL" id="JAKILB010000004">
    <property type="protein sequence ID" value="MCL1138349.1"/>
    <property type="molecule type" value="Genomic_DNA"/>
</dbReference>
<sequence length="104" mass="11813">MKTLTLAILALSSMMSLQSSAEPVSNDMEHISVIYRTPFEYSLYQYTQDTLQKFNQQMRVEIIHQAKQSSMQMAKSQGFTVNDSEIALESANPMLSTWRLTAAE</sequence>
<gene>
    <name evidence="2" type="ORF">L2740_07265</name>
</gene>
<name>A0A9X2CHE4_9GAMM</name>
<protein>
    <recommendedName>
        <fullName evidence="4">FAD:protein FMN transferase</fullName>
    </recommendedName>
</protein>
<proteinExistence type="predicted"/>
<keyword evidence="3" id="KW-1185">Reference proteome</keyword>
<reference evidence="2" key="1">
    <citation type="submission" date="2022-01" db="EMBL/GenBank/DDBJ databases">
        <title>Whole genome-based taxonomy of the Shewanellaceae.</title>
        <authorList>
            <person name="Martin-Rodriguez A.J."/>
        </authorList>
    </citation>
    <scope>NUCLEOTIDE SEQUENCE</scope>
    <source>
        <strain evidence="2">KCTC 23973</strain>
    </source>
</reference>
<organism evidence="2 3">
    <name type="scientific">Shewanella pneumatophori</name>
    <dbReference type="NCBI Taxonomy" id="314092"/>
    <lineage>
        <taxon>Bacteria</taxon>
        <taxon>Pseudomonadati</taxon>
        <taxon>Pseudomonadota</taxon>
        <taxon>Gammaproteobacteria</taxon>
        <taxon>Alteromonadales</taxon>
        <taxon>Shewanellaceae</taxon>
        <taxon>Shewanella</taxon>
    </lineage>
</organism>
<dbReference type="RefSeq" id="WP_248949412.1">
    <property type="nucleotide sequence ID" value="NZ_JAKILB010000004.1"/>
</dbReference>
<dbReference type="Proteomes" id="UP001139293">
    <property type="component" value="Unassembled WGS sequence"/>
</dbReference>
<feature type="chain" id="PRO_5040762331" description="FAD:protein FMN transferase" evidence="1">
    <location>
        <begin position="22"/>
        <end position="104"/>
    </location>
</feature>
<dbReference type="AlphaFoldDB" id="A0A9X2CHE4"/>
<evidence type="ECO:0008006" key="4">
    <source>
        <dbReference type="Google" id="ProtNLM"/>
    </source>
</evidence>